<evidence type="ECO:0000256" key="1">
    <source>
        <dbReference type="ARBA" id="ARBA00023236"/>
    </source>
</evidence>
<organism evidence="3 4">
    <name type="scientific">Helicobacter cetorum (strain ATCC BAA-540 / CCUG 52418 / MIT 99-5656)</name>
    <dbReference type="NCBI Taxonomy" id="1163745"/>
    <lineage>
        <taxon>Bacteria</taxon>
        <taxon>Pseudomonadati</taxon>
        <taxon>Campylobacterota</taxon>
        <taxon>Epsilonproteobacteria</taxon>
        <taxon>Campylobacterales</taxon>
        <taxon>Helicobacteraceae</taxon>
        <taxon>Helicobacter</taxon>
    </lineage>
</organism>
<protein>
    <submittedName>
        <fullName evidence="3">Excinuclease ABC subunit B</fullName>
    </submittedName>
</protein>
<dbReference type="InterPro" id="IPR036876">
    <property type="entry name" value="UVR_dom_sf"/>
</dbReference>
<evidence type="ECO:0000259" key="2">
    <source>
        <dbReference type="PROSITE" id="PS50151"/>
    </source>
</evidence>
<evidence type="ECO:0000313" key="3">
    <source>
        <dbReference type="EMBL" id="AFI06474.1"/>
    </source>
</evidence>
<proteinExistence type="predicted"/>
<dbReference type="PROSITE" id="PS50151">
    <property type="entry name" value="UVR"/>
    <property type="match status" value="1"/>
</dbReference>
<sequence length="26" mass="3125">MRECAKNLDFEEAMRLRDEIAKLKTL</sequence>
<reference evidence="3 4" key="1">
    <citation type="journal article" date="2013" name="PLoS ONE">
        <title>Sequence Divergence and Conservation in Genomes ofHelicobacter cetorum Strains from a Dolphin and a Whale.</title>
        <authorList>
            <person name="Kersulyte D."/>
            <person name="Rossi M."/>
            <person name="Berg D.E."/>
        </authorList>
    </citation>
    <scope>NUCLEOTIDE SEQUENCE [LARGE SCALE GENOMIC DNA]</scope>
    <source>
        <strain evidence="3 4">MIT 99-5656</strain>
    </source>
</reference>
<dbReference type="AlphaFoldDB" id="I0EU55"/>
<keyword evidence="4" id="KW-1185">Reference proteome</keyword>
<dbReference type="GO" id="GO:0009432">
    <property type="term" value="P:SOS response"/>
    <property type="evidence" value="ECO:0007669"/>
    <property type="project" value="UniProtKB-KW"/>
</dbReference>
<dbReference type="KEGG" id="hcm:HCD_07415"/>
<dbReference type="HOGENOM" id="CLU_221400_0_0_7"/>
<dbReference type="Gene3D" id="4.10.860.10">
    <property type="entry name" value="UVR domain"/>
    <property type="match status" value="1"/>
</dbReference>
<keyword evidence="1" id="KW-0742">SOS response</keyword>
<accession>I0EU55</accession>
<dbReference type="EMBL" id="CP003481">
    <property type="protein sequence ID" value="AFI06474.1"/>
    <property type="molecule type" value="Genomic_DNA"/>
</dbReference>
<dbReference type="Proteomes" id="UP000005013">
    <property type="component" value="Chromosome"/>
</dbReference>
<keyword evidence="1" id="KW-0227">DNA damage</keyword>
<dbReference type="InterPro" id="IPR001943">
    <property type="entry name" value="UVR_dom"/>
</dbReference>
<dbReference type="Pfam" id="PF02151">
    <property type="entry name" value="UVR"/>
    <property type="match status" value="1"/>
</dbReference>
<name>I0EU55_HELCM</name>
<dbReference type="SUPFAM" id="SSF46600">
    <property type="entry name" value="C-terminal UvrC-binding domain of UvrB"/>
    <property type="match status" value="1"/>
</dbReference>
<evidence type="ECO:0000313" key="4">
    <source>
        <dbReference type="Proteomes" id="UP000005013"/>
    </source>
</evidence>
<feature type="domain" description="UVR" evidence="2">
    <location>
        <begin position="1"/>
        <end position="26"/>
    </location>
</feature>
<gene>
    <name evidence="3" type="ordered locus">HCD_07415</name>
</gene>